<dbReference type="EMBL" id="HACG01035882">
    <property type="protein sequence ID" value="CEK82747.1"/>
    <property type="molecule type" value="Transcribed_RNA"/>
</dbReference>
<proteinExistence type="predicted"/>
<evidence type="ECO:0000313" key="1">
    <source>
        <dbReference type="EMBL" id="CEK82747.1"/>
    </source>
</evidence>
<reference evidence="1" key="1">
    <citation type="submission" date="2014-12" db="EMBL/GenBank/DDBJ databases">
        <title>Insight into the proteome of Arion vulgaris.</title>
        <authorList>
            <person name="Aradska J."/>
            <person name="Bulat T."/>
            <person name="Smidak R."/>
            <person name="Sarate P."/>
            <person name="Gangsoo J."/>
            <person name="Sialana F."/>
            <person name="Bilban M."/>
            <person name="Lubec G."/>
        </authorList>
    </citation>
    <scope>NUCLEOTIDE SEQUENCE</scope>
    <source>
        <tissue evidence="1">Skin</tissue>
    </source>
</reference>
<gene>
    <name evidence="1" type="primary">ORF133391</name>
</gene>
<sequence length="111" mass="12740">MIYGQDLQPINQTICIHLLNTTTIQQTFIQPILSAHNSLHHFMSALQFCVQIAYERHSWTLQNFSRNAMVSSGRVTSKIFDCYFLAYLQTKGASMGNLSLVKLRVVKEDWS</sequence>
<accession>A0A0B7AQ61</accession>
<organism evidence="1">
    <name type="scientific">Arion vulgaris</name>
    <dbReference type="NCBI Taxonomy" id="1028688"/>
    <lineage>
        <taxon>Eukaryota</taxon>
        <taxon>Metazoa</taxon>
        <taxon>Spiralia</taxon>
        <taxon>Lophotrochozoa</taxon>
        <taxon>Mollusca</taxon>
        <taxon>Gastropoda</taxon>
        <taxon>Heterobranchia</taxon>
        <taxon>Euthyneura</taxon>
        <taxon>Panpulmonata</taxon>
        <taxon>Eupulmonata</taxon>
        <taxon>Stylommatophora</taxon>
        <taxon>Helicina</taxon>
        <taxon>Arionoidea</taxon>
        <taxon>Arionidae</taxon>
        <taxon>Arion</taxon>
    </lineage>
</organism>
<name>A0A0B7AQ61_9EUPU</name>
<dbReference type="AlphaFoldDB" id="A0A0B7AQ61"/>
<protein>
    <submittedName>
        <fullName evidence="1">Uncharacterized protein</fullName>
    </submittedName>
</protein>